<dbReference type="PROSITE" id="PS50943">
    <property type="entry name" value="HTH_CROC1"/>
    <property type="match status" value="1"/>
</dbReference>
<feature type="domain" description="HTH cro/C1-type" evidence="3">
    <location>
        <begin position="10"/>
        <end position="64"/>
    </location>
</feature>
<accession>A0A395V8I9</accession>
<evidence type="ECO:0000256" key="1">
    <source>
        <dbReference type="ARBA" id="ARBA00023125"/>
    </source>
</evidence>
<dbReference type="Gene3D" id="1.10.260.40">
    <property type="entry name" value="lambda repressor-like DNA-binding domains"/>
    <property type="match status" value="1"/>
</dbReference>
<dbReference type="CDD" id="cd00093">
    <property type="entry name" value="HTH_XRE"/>
    <property type="match status" value="1"/>
</dbReference>
<dbReference type="GO" id="GO:0003677">
    <property type="term" value="F:DNA binding"/>
    <property type="evidence" value="ECO:0007669"/>
    <property type="project" value="UniProtKB-KW"/>
</dbReference>
<evidence type="ECO:0000313" key="4">
    <source>
        <dbReference type="EMBL" id="RGS40447.1"/>
    </source>
</evidence>
<keyword evidence="2" id="KW-0812">Transmembrane</keyword>
<name>A0A395V8I9_9FIRM</name>
<feature type="transmembrane region" description="Helical" evidence="2">
    <location>
        <begin position="125"/>
        <end position="145"/>
    </location>
</feature>
<dbReference type="SUPFAM" id="SSF47413">
    <property type="entry name" value="lambda repressor-like DNA-binding domains"/>
    <property type="match status" value="1"/>
</dbReference>
<feature type="transmembrane region" description="Helical" evidence="2">
    <location>
        <begin position="157"/>
        <end position="178"/>
    </location>
</feature>
<dbReference type="EMBL" id="QRVL01000007">
    <property type="protein sequence ID" value="RGS40447.1"/>
    <property type="molecule type" value="Genomic_DNA"/>
</dbReference>
<keyword evidence="1" id="KW-0238">DNA-binding</keyword>
<dbReference type="PANTHER" id="PTHR46558:SF11">
    <property type="entry name" value="HTH-TYPE TRANSCRIPTIONAL REGULATOR XRE"/>
    <property type="match status" value="1"/>
</dbReference>
<dbReference type="Proteomes" id="UP000266172">
    <property type="component" value="Unassembled WGS sequence"/>
</dbReference>
<dbReference type="PANTHER" id="PTHR46558">
    <property type="entry name" value="TRACRIPTIONAL REGULATORY PROTEIN-RELATED-RELATED"/>
    <property type="match status" value="1"/>
</dbReference>
<dbReference type="SMART" id="SM00530">
    <property type="entry name" value="HTH_XRE"/>
    <property type="match status" value="1"/>
</dbReference>
<evidence type="ECO:0000256" key="2">
    <source>
        <dbReference type="SAM" id="Phobius"/>
    </source>
</evidence>
<comment type="caution">
    <text evidence="4">The sequence shown here is derived from an EMBL/GenBank/DDBJ whole genome shotgun (WGS) entry which is preliminary data.</text>
</comment>
<proteinExistence type="predicted"/>
<evidence type="ECO:0000259" key="3">
    <source>
        <dbReference type="PROSITE" id="PS50943"/>
    </source>
</evidence>
<dbReference type="RefSeq" id="WP_118097530.1">
    <property type="nucleotide sequence ID" value="NZ_JBGKKV010000003.1"/>
</dbReference>
<sequence>MDQTRIGTFIAVLRKEKGLTQKELAEQIGISDKTVSKWETGNGMPDIAYLSPLCEVLDINVNELLSGEKLPSEEYLGKAEENMKHLMQENQNNKNAGRWQGLVGIALLAVAVFLTFGLSQAKIGWYVDCPSITLIVCICAACVLFSGCRTKYEVVHFLRKTVLPAGLVVMVIMVPALLHSLSDPAAIGPNIAVMVLTLLYAAVAYLVLYVAETRMERRRKQN</sequence>
<protein>
    <submittedName>
        <fullName evidence="4">Helix-turn-helix domain-containing protein</fullName>
    </submittedName>
</protein>
<reference evidence="4 5" key="1">
    <citation type="submission" date="2018-08" db="EMBL/GenBank/DDBJ databases">
        <title>A genome reference for cultivated species of the human gut microbiota.</title>
        <authorList>
            <person name="Zou Y."/>
            <person name="Xue W."/>
            <person name="Luo G."/>
        </authorList>
    </citation>
    <scope>NUCLEOTIDE SEQUENCE [LARGE SCALE GENOMIC DNA]</scope>
    <source>
        <strain evidence="4 5">AF22-12AC</strain>
    </source>
</reference>
<dbReference type="AlphaFoldDB" id="A0A395V8I9"/>
<gene>
    <name evidence="4" type="ORF">DWX93_10065</name>
</gene>
<dbReference type="Pfam" id="PF01381">
    <property type="entry name" value="HTH_3"/>
    <property type="match status" value="1"/>
</dbReference>
<feature type="transmembrane region" description="Helical" evidence="2">
    <location>
        <begin position="101"/>
        <end position="119"/>
    </location>
</feature>
<feature type="transmembrane region" description="Helical" evidence="2">
    <location>
        <begin position="190"/>
        <end position="211"/>
    </location>
</feature>
<evidence type="ECO:0000313" key="5">
    <source>
        <dbReference type="Proteomes" id="UP000266172"/>
    </source>
</evidence>
<organism evidence="4 5">
    <name type="scientific">Roseburia hominis</name>
    <dbReference type="NCBI Taxonomy" id="301301"/>
    <lineage>
        <taxon>Bacteria</taxon>
        <taxon>Bacillati</taxon>
        <taxon>Bacillota</taxon>
        <taxon>Clostridia</taxon>
        <taxon>Lachnospirales</taxon>
        <taxon>Lachnospiraceae</taxon>
        <taxon>Roseburia</taxon>
    </lineage>
</organism>
<dbReference type="InterPro" id="IPR010982">
    <property type="entry name" value="Lambda_DNA-bd_dom_sf"/>
</dbReference>
<keyword evidence="2" id="KW-1133">Transmembrane helix</keyword>
<dbReference type="InterPro" id="IPR001387">
    <property type="entry name" value="Cro/C1-type_HTH"/>
</dbReference>
<keyword evidence="2" id="KW-0472">Membrane</keyword>